<comment type="cofactor">
    <cofactor evidence="4">
        <name>Mg(2+)</name>
        <dbReference type="ChEBI" id="CHEBI:18420"/>
    </cofactor>
</comment>
<dbReference type="GO" id="GO:0004805">
    <property type="term" value="F:trehalose-phosphatase activity"/>
    <property type="evidence" value="ECO:0007669"/>
    <property type="project" value="UniProtKB-EC"/>
</dbReference>
<dbReference type="UniPathway" id="UPA00299"/>
<dbReference type="EMBL" id="CP060719">
    <property type="protein sequence ID" value="QNN68734.1"/>
    <property type="molecule type" value="Genomic_DNA"/>
</dbReference>
<sequence>MHARSAPQRPRPSPPDQGWALFLDVDGCLLEFADAPDKVIVPLGLRERLHALSEQLDGALALVSGRSLEALDDLFWPLRLPAAGLHGLERRSRNVEHRAPIASQLLRRLCAEAETLAIDHRGAMVENKRAGFALHWRAAPQAEHAMRAFAESALSQLVGYRLQHGDRVVELLPVGGDKGGAIAAFLEEAPFAGRHPVFAGDDLTDESGFRVINARAGTSVLVGKRPDSAATFGLLDPADVRAWLGMPGTDHDDGDPAR</sequence>
<keyword evidence="3 4" id="KW-0378">Hydrolase</keyword>
<evidence type="ECO:0000256" key="1">
    <source>
        <dbReference type="ARBA" id="ARBA00005199"/>
    </source>
</evidence>
<dbReference type="KEGG" id="tcn:H9L16_08205"/>
<comment type="catalytic activity">
    <reaction evidence="4">
        <text>alpha,alpha-trehalose 6-phosphate + H2O = alpha,alpha-trehalose + phosphate</text>
        <dbReference type="Rhea" id="RHEA:23420"/>
        <dbReference type="ChEBI" id="CHEBI:15377"/>
        <dbReference type="ChEBI" id="CHEBI:16551"/>
        <dbReference type="ChEBI" id="CHEBI:43474"/>
        <dbReference type="ChEBI" id="CHEBI:58429"/>
        <dbReference type="EC" id="3.1.3.12"/>
    </reaction>
</comment>
<dbReference type="InterPro" id="IPR036412">
    <property type="entry name" value="HAD-like_sf"/>
</dbReference>
<dbReference type="PANTHER" id="PTHR43768:SF3">
    <property type="entry name" value="TREHALOSE 6-PHOSPHATE PHOSPHATASE"/>
    <property type="match status" value="1"/>
</dbReference>
<name>A0A7G9SLK9_9GAMM</name>
<keyword evidence="6" id="KW-1185">Reference proteome</keyword>
<dbReference type="InterPro" id="IPR044651">
    <property type="entry name" value="OTSB-like"/>
</dbReference>
<dbReference type="NCBIfam" id="TIGR00685">
    <property type="entry name" value="T6PP"/>
    <property type="match status" value="1"/>
</dbReference>
<evidence type="ECO:0000256" key="2">
    <source>
        <dbReference type="ARBA" id="ARBA00008770"/>
    </source>
</evidence>
<evidence type="ECO:0000313" key="6">
    <source>
        <dbReference type="Proteomes" id="UP000515804"/>
    </source>
</evidence>
<dbReference type="Gene3D" id="3.40.50.1000">
    <property type="entry name" value="HAD superfamily/HAD-like"/>
    <property type="match status" value="1"/>
</dbReference>
<reference evidence="5 6" key="1">
    <citation type="submission" date="2020-08" db="EMBL/GenBank/DDBJ databases">
        <title>Genome sequence of Thermomonas carbonis KCTC 42013T.</title>
        <authorList>
            <person name="Hyun D.-W."/>
            <person name="Bae J.-W."/>
        </authorList>
    </citation>
    <scope>NUCLEOTIDE SEQUENCE [LARGE SCALE GENOMIC DNA]</scope>
    <source>
        <strain evidence="5 6">KCTC 42013</strain>
    </source>
</reference>
<dbReference type="NCBIfam" id="TIGR01484">
    <property type="entry name" value="HAD-SF-IIB"/>
    <property type="match status" value="1"/>
</dbReference>
<organism evidence="5 6">
    <name type="scientific">Thermomonas carbonis</name>
    <dbReference type="NCBI Taxonomy" id="1463158"/>
    <lineage>
        <taxon>Bacteria</taxon>
        <taxon>Pseudomonadati</taxon>
        <taxon>Pseudomonadota</taxon>
        <taxon>Gammaproteobacteria</taxon>
        <taxon>Lysobacterales</taxon>
        <taxon>Lysobacteraceae</taxon>
        <taxon>Thermomonas</taxon>
    </lineage>
</organism>
<dbReference type="InterPro" id="IPR006379">
    <property type="entry name" value="HAD-SF_hydro_IIB"/>
</dbReference>
<dbReference type="InterPro" id="IPR003337">
    <property type="entry name" value="Trehalose_PPase"/>
</dbReference>
<dbReference type="AlphaFoldDB" id="A0A7G9SLK9"/>
<protein>
    <recommendedName>
        <fullName evidence="4">Trehalose 6-phosphate phosphatase</fullName>
        <ecNumber evidence="4">3.1.3.12</ecNumber>
    </recommendedName>
</protein>
<proteinExistence type="inferred from homology"/>
<comment type="pathway">
    <text evidence="1 4">Glycan biosynthesis; trehalose biosynthesis.</text>
</comment>
<dbReference type="PANTHER" id="PTHR43768">
    <property type="entry name" value="TREHALOSE 6-PHOSPHATE PHOSPHATASE"/>
    <property type="match status" value="1"/>
</dbReference>
<keyword evidence="4" id="KW-0479">Metal-binding</keyword>
<keyword evidence="4" id="KW-0460">Magnesium</keyword>
<dbReference type="RefSeq" id="WP_187551258.1">
    <property type="nucleotide sequence ID" value="NZ_BMZL01000002.1"/>
</dbReference>
<evidence type="ECO:0000313" key="5">
    <source>
        <dbReference type="EMBL" id="QNN68734.1"/>
    </source>
</evidence>
<evidence type="ECO:0000256" key="4">
    <source>
        <dbReference type="RuleBase" id="RU361117"/>
    </source>
</evidence>
<accession>A0A7G9SLK9</accession>
<dbReference type="CDD" id="cd01627">
    <property type="entry name" value="HAD_TPP"/>
    <property type="match status" value="1"/>
</dbReference>
<dbReference type="EC" id="3.1.3.12" evidence="4"/>
<dbReference type="GO" id="GO:0000287">
    <property type="term" value="F:magnesium ion binding"/>
    <property type="evidence" value="ECO:0007669"/>
    <property type="project" value="UniProtKB-ARBA"/>
</dbReference>
<dbReference type="GO" id="GO:0005992">
    <property type="term" value="P:trehalose biosynthetic process"/>
    <property type="evidence" value="ECO:0007669"/>
    <property type="project" value="UniProtKB-UniPathway"/>
</dbReference>
<dbReference type="Proteomes" id="UP000515804">
    <property type="component" value="Chromosome"/>
</dbReference>
<dbReference type="SUPFAM" id="SSF56784">
    <property type="entry name" value="HAD-like"/>
    <property type="match status" value="1"/>
</dbReference>
<gene>
    <name evidence="5" type="primary">otsB</name>
    <name evidence="5" type="ORF">H9L16_08205</name>
</gene>
<comment type="function">
    <text evidence="4">Removes the phosphate from trehalose 6-phosphate to produce free trehalose.</text>
</comment>
<dbReference type="InterPro" id="IPR023214">
    <property type="entry name" value="HAD_sf"/>
</dbReference>
<evidence type="ECO:0000256" key="3">
    <source>
        <dbReference type="ARBA" id="ARBA00022801"/>
    </source>
</evidence>
<dbReference type="Gene3D" id="3.30.70.1020">
    <property type="entry name" value="Trehalose-6-phosphate phosphatase related protein, domain 2"/>
    <property type="match status" value="1"/>
</dbReference>
<dbReference type="Pfam" id="PF02358">
    <property type="entry name" value="Trehalose_PPase"/>
    <property type="match status" value="1"/>
</dbReference>
<comment type="similarity">
    <text evidence="2 4">Belongs to the trehalose phosphatase family.</text>
</comment>